<evidence type="ECO:0000256" key="5">
    <source>
        <dbReference type="SAM" id="Phobius"/>
    </source>
</evidence>
<feature type="transmembrane region" description="Helical" evidence="5">
    <location>
        <begin position="145"/>
        <end position="165"/>
    </location>
</feature>
<feature type="transmembrane region" description="Helical" evidence="5">
    <location>
        <begin position="384"/>
        <end position="401"/>
    </location>
</feature>
<feature type="transmembrane region" description="Helical" evidence="5">
    <location>
        <begin position="281"/>
        <end position="303"/>
    </location>
</feature>
<evidence type="ECO:0000256" key="4">
    <source>
        <dbReference type="ARBA" id="ARBA00023136"/>
    </source>
</evidence>
<dbReference type="PANTHER" id="PTHR42718:SF48">
    <property type="entry name" value="CONSERVED TWO-DOMAIN MEMBRANE PROTEIN-RELATED"/>
    <property type="match status" value="1"/>
</dbReference>
<feature type="transmembrane region" description="Helical" evidence="5">
    <location>
        <begin position="83"/>
        <end position="107"/>
    </location>
</feature>
<protein>
    <submittedName>
        <fullName evidence="7">MFS transporter</fullName>
    </submittedName>
</protein>
<feature type="transmembrane region" description="Helical" evidence="5">
    <location>
        <begin position="119"/>
        <end position="139"/>
    </location>
</feature>
<dbReference type="InterPro" id="IPR011701">
    <property type="entry name" value="MFS"/>
</dbReference>
<dbReference type="CDD" id="cd17321">
    <property type="entry name" value="MFS_MMR_MDR_like"/>
    <property type="match status" value="1"/>
</dbReference>
<evidence type="ECO:0000256" key="1">
    <source>
        <dbReference type="ARBA" id="ARBA00004651"/>
    </source>
</evidence>
<keyword evidence="2 5" id="KW-0812">Transmembrane</keyword>
<name>A0A4V2NZB5_9ACTN</name>
<reference evidence="7 8" key="1">
    <citation type="submission" date="2019-03" db="EMBL/GenBank/DDBJ databases">
        <authorList>
            <person name="Kim M.K.M."/>
        </authorList>
    </citation>
    <scope>NUCLEOTIDE SEQUENCE [LARGE SCALE GENOMIC DNA]</scope>
    <source>
        <strain evidence="7 8">18JY15-6</strain>
    </source>
</reference>
<organism evidence="7 8">
    <name type="scientific">Nocardioides jejuensis</name>
    <dbReference type="NCBI Taxonomy" id="2502782"/>
    <lineage>
        <taxon>Bacteria</taxon>
        <taxon>Bacillati</taxon>
        <taxon>Actinomycetota</taxon>
        <taxon>Actinomycetes</taxon>
        <taxon>Propionibacteriales</taxon>
        <taxon>Nocardioidaceae</taxon>
        <taxon>Nocardioides</taxon>
    </lineage>
</organism>
<sequence length="451" mass="46291">MASLDVFIVNVAFDAIGADFHGASLADLSWVLNAYAIVFAAFLVPAGRFVDRYGRKRGFLVGLAVFTAASVGCAMAGDVWTLVGFRIAQAIGAAVLTPASLGLVIAAAPPERRTAWVRIWAAAGALAAAFGPAVGGVLVQVSWHWVFLVNVPIGILAMIGTWVWVPESRDATAIRNPDVLGALLLVLSIGALSLGIVEGPTWGWSSGRIGGAWMVAIVAMAGFLASSARHPVPVISRALMQVRPFAWANVTALLFAIPFAAALLANILWMQQVWHFSAIETGFGVAPGPLMVPLFAFLAARFLRGVPVGAIVAAGCVLFGAGGLVIAASVGAQPDYVGAILPGWLIGGAGVGLALPNILSAATADLPASQGATGSAIVNMSRQIGTALGVSLLIAVIGSPATYDAAHTSFRHAWWLFAGIAGLGALAAPFMTPTSHRVAAPRVAEPSSYAH</sequence>
<feature type="transmembrane region" description="Helical" evidence="5">
    <location>
        <begin position="246"/>
        <end position="269"/>
    </location>
</feature>
<dbReference type="Proteomes" id="UP000295453">
    <property type="component" value="Unassembled WGS sequence"/>
</dbReference>
<dbReference type="PANTHER" id="PTHR42718">
    <property type="entry name" value="MAJOR FACILITATOR SUPERFAMILY MULTIDRUG TRANSPORTER MFSC"/>
    <property type="match status" value="1"/>
</dbReference>
<dbReference type="InterPro" id="IPR005829">
    <property type="entry name" value="Sugar_transporter_CS"/>
</dbReference>
<dbReference type="PROSITE" id="PS50850">
    <property type="entry name" value="MFS"/>
    <property type="match status" value="1"/>
</dbReference>
<feature type="transmembrane region" description="Helical" evidence="5">
    <location>
        <begin position="177"/>
        <end position="197"/>
    </location>
</feature>
<feature type="transmembrane region" description="Helical" evidence="5">
    <location>
        <begin position="28"/>
        <end position="46"/>
    </location>
</feature>
<keyword evidence="4 5" id="KW-0472">Membrane</keyword>
<proteinExistence type="predicted"/>
<keyword evidence="3 5" id="KW-1133">Transmembrane helix</keyword>
<evidence type="ECO:0000256" key="3">
    <source>
        <dbReference type="ARBA" id="ARBA00022989"/>
    </source>
</evidence>
<evidence type="ECO:0000313" key="7">
    <source>
        <dbReference type="EMBL" id="TCJ28372.1"/>
    </source>
</evidence>
<dbReference type="SUPFAM" id="SSF103473">
    <property type="entry name" value="MFS general substrate transporter"/>
    <property type="match status" value="1"/>
</dbReference>
<feature type="transmembrane region" description="Helical" evidence="5">
    <location>
        <begin position="344"/>
        <end position="364"/>
    </location>
</feature>
<feature type="transmembrane region" description="Helical" evidence="5">
    <location>
        <begin position="310"/>
        <end position="332"/>
    </location>
</feature>
<dbReference type="EMBL" id="SJZJ01000011">
    <property type="protein sequence ID" value="TCJ28372.1"/>
    <property type="molecule type" value="Genomic_DNA"/>
</dbReference>
<gene>
    <name evidence="7" type="ORF">EPD65_08430</name>
</gene>
<feature type="transmembrane region" description="Helical" evidence="5">
    <location>
        <begin position="413"/>
        <end position="432"/>
    </location>
</feature>
<dbReference type="GO" id="GO:0022857">
    <property type="term" value="F:transmembrane transporter activity"/>
    <property type="evidence" value="ECO:0007669"/>
    <property type="project" value="InterPro"/>
</dbReference>
<feature type="transmembrane region" description="Helical" evidence="5">
    <location>
        <begin position="209"/>
        <end position="225"/>
    </location>
</feature>
<feature type="domain" description="Major facilitator superfamily (MFS) profile" evidence="6">
    <location>
        <begin position="1"/>
        <end position="436"/>
    </location>
</feature>
<dbReference type="AlphaFoldDB" id="A0A4V2NZB5"/>
<dbReference type="GO" id="GO:0005886">
    <property type="term" value="C:plasma membrane"/>
    <property type="evidence" value="ECO:0007669"/>
    <property type="project" value="UniProtKB-SubCell"/>
</dbReference>
<evidence type="ECO:0000259" key="6">
    <source>
        <dbReference type="PROSITE" id="PS50850"/>
    </source>
</evidence>
<accession>A0A4V2NZB5</accession>
<dbReference type="Pfam" id="PF07690">
    <property type="entry name" value="MFS_1"/>
    <property type="match status" value="1"/>
</dbReference>
<dbReference type="Gene3D" id="1.20.1250.20">
    <property type="entry name" value="MFS general substrate transporter like domains"/>
    <property type="match status" value="2"/>
</dbReference>
<feature type="transmembrane region" description="Helical" evidence="5">
    <location>
        <begin position="58"/>
        <end position="77"/>
    </location>
</feature>
<evidence type="ECO:0000313" key="8">
    <source>
        <dbReference type="Proteomes" id="UP000295453"/>
    </source>
</evidence>
<dbReference type="InterPro" id="IPR020846">
    <property type="entry name" value="MFS_dom"/>
</dbReference>
<dbReference type="PROSITE" id="PS00216">
    <property type="entry name" value="SUGAR_TRANSPORT_1"/>
    <property type="match status" value="1"/>
</dbReference>
<dbReference type="OrthoDB" id="7375466at2"/>
<keyword evidence="8" id="KW-1185">Reference proteome</keyword>
<dbReference type="InterPro" id="IPR036259">
    <property type="entry name" value="MFS_trans_sf"/>
</dbReference>
<comment type="subcellular location">
    <subcellularLocation>
        <location evidence="1">Cell membrane</location>
        <topology evidence="1">Multi-pass membrane protein</topology>
    </subcellularLocation>
</comment>
<evidence type="ECO:0000256" key="2">
    <source>
        <dbReference type="ARBA" id="ARBA00022692"/>
    </source>
</evidence>
<comment type="caution">
    <text evidence="7">The sequence shown here is derived from an EMBL/GenBank/DDBJ whole genome shotgun (WGS) entry which is preliminary data.</text>
</comment>